<accession>A0ABP8U0L8</accession>
<gene>
    <name evidence="2" type="ORF">GCM10023196_000130</name>
</gene>
<organism evidence="2 3">
    <name type="scientific">Actinoallomurus vinaceus</name>
    <dbReference type="NCBI Taxonomy" id="1080074"/>
    <lineage>
        <taxon>Bacteria</taxon>
        <taxon>Bacillati</taxon>
        <taxon>Actinomycetota</taxon>
        <taxon>Actinomycetes</taxon>
        <taxon>Streptosporangiales</taxon>
        <taxon>Thermomonosporaceae</taxon>
        <taxon>Actinoallomurus</taxon>
    </lineage>
</organism>
<dbReference type="Pfam" id="PF01740">
    <property type="entry name" value="STAS"/>
    <property type="match status" value="1"/>
</dbReference>
<evidence type="ECO:0000313" key="2">
    <source>
        <dbReference type="EMBL" id="GAA4619581.1"/>
    </source>
</evidence>
<proteinExistence type="predicted"/>
<evidence type="ECO:0000259" key="1">
    <source>
        <dbReference type="PROSITE" id="PS50801"/>
    </source>
</evidence>
<dbReference type="SUPFAM" id="SSF52091">
    <property type="entry name" value="SpoIIaa-like"/>
    <property type="match status" value="1"/>
</dbReference>
<evidence type="ECO:0000313" key="3">
    <source>
        <dbReference type="Proteomes" id="UP001501442"/>
    </source>
</evidence>
<dbReference type="InterPro" id="IPR036513">
    <property type="entry name" value="STAS_dom_sf"/>
</dbReference>
<dbReference type="Proteomes" id="UP001501442">
    <property type="component" value="Unassembled WGS sequence"/>
</dbReference>
<protein>
    <recommendedName>
        <fullName evidence="1">STAS domain-containing protein</fullName>
    </recommendedName>
</protein>
<keyword evidence="3" id="KW-1185">Reference proteome</keyword>
<dbReference type="InterPro" id="IPR002645">
    <property type="entry name" value="STAS_dom"/>
</dbReference>
<reference evidence="3" key="1">
    <citation type="journal article" date="2019" name="Int. J. Syst. Evol. Microbiol.">
        <title>The Global Catalogue of Microorganisms (GCM) 10K type strain sequencing project: providing services to taxonomists for standard genome sequencing and annotation.</title>
        <authorList>
            <consortium name="The Broad Institute Genomics Platform"/>
            <consortium name="The Broad Institute Genome Sequencing Center for Infectious Disease"/>
            <person name="Wu L."/>
            <person name="Ma J."/>
        </authorList>
    </citation>
    <scope>NUCLEOTIDE SEQUENCE [LARGE SCALE GENOMIC DNA]</scope>
    <source>
        <strain evidence="3">JCM 17939</strain>
    </source>
</reference>
<name>A0ABP8U0L8_9ACTN</name>
<dbReference type="CDD" id="cd07043">
    <property type="entry name" value="STAS_anti-anti-sigma_factors"/>
    <property type="match status" value="1"/>
</dbReference>
<dbReference type="PANTHER" id="PTHR33495">
    <property type="entry name" value="ANTI-SIGMA FACTOR ANTAGONIST TM_1081-RELATED-RELATED"/>
    <property type="match status" value="1"/>
</dbReference>
<feature type="domain" description="STAS" evidence="1">
    <location>
        <begin position="22"/>
        <end position="114"/>
    </location>
</feature>
<dbReference type="PANTHER" id="PTHR33495:SF2">
    <property type="entry name" value="ANTI-SIGMA FACTOR ANTAGONIST TM_1081-RELATED"/>
    <property type="match status" value="1"/>
</dbReference>
<comment type="caution">
    <text evidence="2">The sequence shown here is derived from an EMBL/GenBank/DDBJ whole genome shotgun (WGS) entry which is preliminary data.</text>
</comment>
<dbReference type="EMBL" id="BAABHK010000001">
    <property type="protein sequence ID" value="GAA4619581.1"/>
    <property type="molecule type" value="Genomic_DNA"/>
</dbReference>
<dbReference type="Gene3D" id="3.30.750.24">
    <property type="entry name" value="STAS domain"/>
    <property type="match status" value="1"/>
</dbReference>
<dbReference type="RefSeq" id="WP_345427971.1">
    <property type="nucleotide sequence ID" value="NZ_BAABHK010000001.1"/>
</dbReference>
<dbReference type="PROSITE" id="PS50801">
    <property type="entry name" value="STAS"/>
    <property type="match status" value="1"/>
</dbReference>
<sequence>MDVALDMFALECEDYTLAMPRGEVDAFTGHMFRGRLIELVTTADRPLLVDMSGVPFFSAAGLNAVVAAEKLSRRRGVPIAYFGLVPCVERPFRITGVDKVALICPTMQDAIWCVVPLSDVEIESWDLPE</sequence>